<dbReference type="InterPro" id="IPR018247">
    <property type="entry name" value="EF_Hand_1_Ca_BS"/>
</dbReference>
<keyword evidence="10" id="KW-1185">Reference proteome</keyword>
<dbReference type="Gene3D" id="1.25.40.20">
    <property type="entry name" value="Ankyrin repeat-containing domain"/>
    <property type="match status" value="3"/>
</dbReference>
<accession>A0A485K659</accession>
<dbReference type="GO" id="GO:0004672">
    <property type="term" value="F:protein kinase activity"/>
    <property type="evidence" value="ECO:0007669"/>
    <property type="project" value="InterPro"/>
</dbReference>
<evidence type="ECO:0000259" key="6">
    <source>
        <dbReference type="PROSITE" id="PS50011"/>
    </source>
</evidence>
<feature type="domain" description="Protein kinase" evidence="6">
    <location>
        <begin position="687"/>
        <end position="1010"/>
    </location>
</feature>
<reference evidence="8" key="2">
    <citation type="submission" date="2019-06" db="EMBL/GenBank/DDBJ databases">
        <title>Genomics analysis of Aphanomyces spp. identifies a new class of oomycete effector associated with host adaptation.</title>
        <authorList>
            <person name="Gaulin E."/>
        </authorList>
    </citation>
    <scope>NUCLEOTIDE SEQUENCE</scope>
    <source>
        <strain evidence="8">CBS 578.67</strain>
    </source>
</reference>
<dbReference type="PROSITE" id="PS00018">
    <property type="entry name" value="EF_HAND_1"/>
    <property type="match status" value="1"/>
</dbReference>
<evidence type="ECO:0000256" key="2">
    <source>
        <dbReference type="ARBA" id="ARBA00022837"/>
    </source>
</evidence>
<gene>
    <name evidence="9" type="primary">Aste57867_1807</name>
    <name evidence="8" type="ORF">As57867_001805</name>
    <name evidence="9" type="ORF">ASTE57867_1807</name>
</gene>
<dbReference type="GO" id="GO:0005524">
    <property type="term" value="F:ATP binding"/>
    <property type="evidence" value="ECO:0007669"/>
    <property type="project" value="InterPro"/>
</dbReference>
<dbReference type="PROSITE" id="PS50297">
    <property type="entry name" value="ANK_REP_REGION"/>
    <property type="match status" value="3"/>
</dbReference>
<protein>
    <submittedName>
        <fullName evidence="9">Aste57867_1807 protein</fullName>
    </submittedName>
</protein>
<evidence type="ECO:0000256" key="4">
    <source>
        <dbReference type="ARBA" id="ARBA00024334"/>
    </source>
</evidence>
<dbReference type="Pfam" id="PF12796">
    <property type="entry name" value="Ank_2"/>
    <property type="match status" value="3"/>
</dbReference>
<keyword evidence="2" id="KW-0106">Calcium</keyword>
<comment type="similarity">
    <text evidence="4">Belongs to the protein kinase superfamily. Ser/Thr protein kinase family. CDPK subfamily.</text>
</comment>
<dbReference type="EMBL" id="CAADRA010000167">
    <property type="protein sequence ID" value="VFT79016.1"/>
    <property type="molecule type" value="Genomic_DNA"/>
</dbReference>
<proteinExistence type="inferred from homology"/>
<feature type="repeat" description="ANK" evidence="5">
    <location>
        <begin position="131"/>
        <end position="152"/>
    </location>
</feature>
<evidence type="ECO:0000259" key="7">
    <source>
        <dbReference type="PROSITE" id="PS50222"/>
    </source>
</evidence>
<dbReference type="InterPro" id="IPR011009">
    <property type="entry name" value="Kinase-like_dom_sf"/>
</dbReference>
<dbReference type="SUPFAM" id="SSF56112">
    <property type="entry name" value="Protein kinase-like (PK-like)"/>
    <property type="match status" value="1"/>
</dbReference>
<dbReference type="InterPro" id="IPR002048">
    <property type="entry name" value="EF_hand_dom"/>
</dbReference>
<dbReference type="Gene3D" id="1.10.510.10">
    <property type="entry name" value="Transferase(Phosphotransferase) domain 1"/>
    <property type="match status" value="1"/>
</dbReference>
<dbReference type="SUPFAM" id="SSF47473">
    <property type="entry name" value="EF-hand"/>
    <property type="match status" value="1"/>
</dbReference>
<dbReference type="InterPro" id="IPR000719">
    <property type="entry name" value="Prot_kinase_dom"/>
</dbReference>
<reference evidence="9 10" key="1">
    <citation type="submission" date="2019-03" db="EMBL/GenBank/DDBJ databases">
        <authorList>
            <person name="Gaulin E."/>
            <person name="Dumas B."/>
        </authorList>
    </citation>
    <scope>NUCLEOTIDE SEQUENCE [LARGE SCALE GENOMIC DNA]</scope>
    <source>
        <strain evidence="9">CBS 568.67</strain>
    </source>
</reference>
<keyword evidence="3 5" id="KW-0040">ANK repeat</keyword>
<dbReference type="PRINTS" id="PR01415">
    <property type="entry name" value="ANKYRIN"/>
</dbReference>
<evidence type="ECO:0000256" key="3">
    <source>
        <dbReference type="ARBA" id="ARBA00023043"/>
    </source>
</evidence>
<keyword evidence="1" id="KW-0677">Repeat</keyword>
<dbReference type="EMBL" id="VJMH01000167">
    <property type="protein sequence ID" value="KAF0718238.1"/>
    <property type="molecule type" value="Genomic_DNA"/>
</dbReference>
<dbReference type="OrthoDB" id="5314041at2759"/>
<feature type="repeat" description="ANK" evidence="5">
    <location>
        <begin position="371"/>
        <end position="403"/>
    </location>
</feature>
<feature type="domain" description="EF-hand" evidence="7">
    <location>
        <begin position="678"/>
        <end position="713"/>
    </location>
</feature>
<evidence type="ECO:0000256" key="5">
    <source>
        <dbReference type="PROSITE-ProRule" id="PRU00023"/>
    </source>
</evidence>
<dbReference type="PANTHER" id="PTHR24198:SF165">
    <property type="entry name" value="ANKYRIN REPEAT-CONTAINING PROTEIN-RELATED"/>
    <property type="match status" value="1"/>
</dbReference>
<evidence type="ECO:0000313" key="8">
    <source>
        <dbReference type="EMBL" id="KAF0718238.1"/>
    </source>
</evidence>
<evidence type="ECO:0000313" key="10">
    <source>
        <dbReference type="Proteomes" id="UP000332933"/>
    </source>
</evidence>
<dbReference type="SUPFAM" id="SSF48403">
    <property type="entry name" value="Ankyrin repeat"/>
    <property type="match status" value="2"/>
</dbReference>
<evidence type="ECO:0000256" key="1">
    <source>
        <dbReference type="ARBA" id="ARBA00022737"/>
    </source>
</evidence>
<dbReference type="Pfam" id="PF00069">
    <property type="entry name" value="Pkinase"/>
    <property type="match status" value="2"/>
</dbReference>
<dbReference type="InterPro" id="IPR002110">
    <property type="entry name" value="Ankyrin_rpt"/>
</dbReference>
<dbReference type="GO" id="GO:0005509">
    <property type="term" value="F:calcium ion binding"/>
    <property type="evidence" value="ECO:0007669"/>
    <property type="project" value="InterPro"/>
</dbReference>
<evidence type="ECO:0000313" key="9">
    <source>
        <dbReference type="EMBL" id="VFT79016.1"/>
    </source>
</evidence>
<dbReference type="PANTHER" id="PTHR24198">
    <property type="entry name" value="ANKYRIN REPEAT AND PROTEIN KINASE DOMAIN-CONTAINING PROTEIN"/>
    <property type="match status" value="1"/>
</dbReference>
<sequence length="1369" mass="152590">MVFHTAVVSGDISGLQVALTTSPHEANDSKAVRILQTLVLESIRDDVLVLLFKRIVDDNELVVNGPPLHLAIYLGRVDMVQLFVACDAVNVNLVNEVQHTPLGLAMSLSLFDVARALLSRPDIHLNVVNEDGFAPLHVAAEKGNAEMVRLLLARPDIEINLNPSGGGTPLHVAATMGFADVVDALLSHPDADPLAIDIAKQSALMRAIRQHHDTIALRLLECPQVVDSINRVDEDGKTPLTLAAYCGCVAVVSALVAFPHIKLNVKDTESCTAMIYAAKSNLHLEILTLLLGCANDISAVLEAYSEACRIQVFSTAKALFDHVMADATANYADLQTLLETSIRRGYDEIMAYVLDHPRFSVENLVPDGEWGRMTALHLACGCGHDGIARLLIEKGLDVNADASNSTPLEMAVKHGSLKTVQLILSFPQFNSIEHTAPWGETALIFACRNEKPDIALALLKLPNINVEGNPLTTPMKEAMYKRLFEVVEVLIARGASIDDGIETKRLMLHLAPFLRLETAKILLLRDFPVTLDVNGNLHLREGHKYSWNQFMDLSTPISSTTRLDTVKNILALEQFDKCRDELVHELAFLQDRNGRSVLQTTDATTRKYFYDHLFLCGRYEIHDGPPIHISSTAVVVHAFDHGIFKQLFWQHAINGSLDKDGFGKCSLALGQICTSRSTKESGVFADFDLYDKNKSGVLSEVEFMHYCDQVHGGKLRVAMKFMRNDDEYRREIEMRKGWNSQSVVELLPMAPECDFQSNVQHLVVHGNVKMVQYPHVLVMPLADRSLEDIYLKERPNDNQIRNMLEEIVELLKELHDNNIIHGDLKKLNILRVESHMRLIDMDAATKLGQIIGAKFSSGNLPPEFFHKLQNDKEIGMYTQYWQNVVVSNPELWEKVKPRNNWVVRTFHSSKDPQNMLPYKPVIATPALDMWAFGVMIFQLYTGVELIPTDRNQDVDESGIERAATWTKDDLSTRIQNKVSNPLVRDLLMKLLAIDPNDRISAKTMLSHGYFDVNYDPNETKAFQVINSKLDQISNQVATGFDSMNERLDQVVELNRVTLEALGSAKEDLMRGIFQATEVHVPTSFVVLPFNILDKLADDEDEAAGTLDHTATFIQKGIAMGANFMNAVKNNKTIGTAMKMLSAGDPLYLYLIDEVQGTPVVPPRHSQNDYPIYPIKIETKSDEYITFMTAAMPYIQTSFKFLKGFNTVASFAKSLGVPSLDKEVLANIGANIEKAKKTSSVFDFQVLQTAVEAHDSAAPVHEIRGAALRELERFFAEHDKEKNFAGLGRTYSASGQALWTTKESIEAFERAKRPEKVVVAASTDTEKKKGKTAQEIYVQLLYGPKRPEKTIRTPGAVSVIMVRILVSFAN</sequence>
<dbReference type="InterPro" id="IPR036770">
    <property type="entry name" value="Ankyrin_rpt-contain_sf"/>
</dbReference>
<dbReference type="SMART" id="SM00220">
    <property type="entry name" value="S_TKc"/>
    <property type="match status" value="1"/>
</dbReference>
<dbReference type="Proteomes" id="UP000332933">
    <property type="component" value="Unassembled WGS sequence"/>
</dbReference>
<dbReference type="PROSITE" id="PS50088">
    <property type="entry name" value="ANK_REPEAT"/>
    <property type="match status" value="3"/>
</dbReference>
<dbReference type="PROSITE" id="PS50222">
    <property type="entry name" value="EF_HAND_2"/>
    <property type="match status" value="1"/>
</dbReference>
<name>A0A485K659_9STRA</name>
<dbReference type="SMART" id="SM00248">
    <property type="entry name" value="ANK"/>
    <property type="match status" value="12"/>
</dbReference>
<feature type="repeat" description="ANK" evidence="5">
    <location>
        <begin position="165"/>
        <end position="188"/>
    </location>
</feature>
<dbReference type="InterPro" id="IPR011992">
    <property type="entry name" value="EF-hand-dom_pair"/>
</dbReference>
<organism evidence="9 10">
    <name type="scientific">Aphanomyces stellatus</name>
    <dbReference type="NCBI Taxonomy" id="120398"/>
    <lineage>
        <taxon>Eukaryota</taxon>
        <taxon>Sar</taxon>
        <taxon>Stramenopiles</taxon>
        <taxon>Oomycota</taxon>
        <taxon>Saprolegniomycetes</taxon>
        <taxon>Saprolegniales</taxon>
        <taxon>Verrucalvaceae</taxon>
        <taxon>Aphanomyces</taxon>
    </lineage>
</organism>
<dbReference type="PROSITE" id="PS50011">
    <property type="entry name" value="PROTEIN_KINASE_DOM"/>
    <property type="match status" value="1"/>
</dbReference>
<dbReference type="Pfam" id="PF00023">
    <property type="entry name" value="Ank"/>
    <property type="match status" value="1"/>
</dbReference>